<protein>
    <submittedName>
        <fullName evidence="3">Uncharacterized protein</fullName>
    </submittedName>
</protein>
<feature type="transmembrane region" description="Helical" evidence="2">
    <location>
        <begin position="389"/>
        <end position="408"/>
    </location>
</feature>
<dbReference type="EMBL" id="JABMIG020000098">
    <property type="protein sequence ID" value="KAL3792795.1"/>
    <property type="molecule type" value="Genomic_DNA"/>
</dbReference>
<organism evidence="3 4">
    <name type="scientific">Cyclotella cryptica</name>
    <dbReference type="NCBI Taxonomy" id="29204"/>
    <lineage>
        <taxon>Eukaryota</taxon>
        <taxon>Sar</taxon>
        <taxon>Stramenopiles</taxon>
        <taxon>Ochrophyta</taxon>
        <taxon>Bacillariophyta</taxon>
        <taxon>Coscinodiscophyceae</taxon>
        <taxon>Thalassiosirophycidae</taxon>
        <taxon>Stephanodiscales</taxon>
        <taxon>Stephanodiscaceae</taxon>
        <taxon>Cyclotella</taxon>
    </lineage>
</organism>
<feature type="transmembrane region" description="Helical" evidence="2">
    <location>
        <begin position="466"/>
        <end position="488"/>
    </location>
</feature>
<dbReference type="AlphaFoldDB" id="A0ABD3Q3E7"/>
<name>A0ABD3Q3E7_9STRA</name>
<keyword evidence="4" id="KW-1185">Reference proteome</keyword>
<keyword evidence="2" id="KW-0472">Membrane</keyword>
<reference evidence="3 4" key="1">
    <citation type="journal article" date="2020" name="G3 (Bethesda)">
        <title>Improved Reference Genome for Cyclotella cryptica CCMP332, a Model for Cell Wall Morphogenesis, Salinity Adaptation, and Lipid Production in Diatoms (Bacillariophyta).</title>
        <authorList>
            <person name="Roberts W.R."/>
            <person name="Downey K.M."/>
            <person name="Ruck E.C."/>
            <person name="Traller J.C."/>
            <person name="Alverson A.J."/>
        </authorList>
    </citation>
    <scope>NUCLEOTIDE SEQUENCE [LARGE SCALE GENOMIC DNA]</scope>
    <source>
        <strain evidence="3 4">CCMP332</strain>
    </source>
</reference>
<accession>A0ABD3Q3E7</accession>
<feature type="transmembrane region" description="Helical" evidence="2">
    <location>
        <begin position="283"/>
        <end position="302"/>
    </location>
</feature>
<feature type="transmembrane region" description="Helical" evidence="2">
    <location>
        <begin position="350"/>
        <end position="369"/>
    </location>
</feature>
<feature type="region of interest" description="Disordered" evidence="1">
    <location>
        <begin position="47"/>
        <end position="68"/>
    </location>
</feature>
<proteinExistence type="predicted"/>
<feature type="transmembrane region" description="Helical" evidence="2">
    <location>
        <begin position="322"/>
        <end position="338"/>
    </location>
</feature>
<evidence type="ECO:0000313" key="4">
    <source>
        <dbReference type="Proteomes" id="UP001516023"/>
    </source>
</evidence>
<evidence type="ECO:0000313" key="3">
    <source>
        <dbReference type="EMBL" id="KAL3792795.1"/>
    </source>
</evidence>
<dbReference type="Proteomes" id="UP001516023">
    <property type="component" value="Unassembled WGS sequence"/>
</dbReference>
<evidence type="ECO:0000256" key="2">
    <source>
        <dbReference type="SAM" id="Phobius"/>
    </source>
</evidence>
<sequence length="496" mass="53858">MFCSEGDSIGGFISPLLTLGHCNYEPPNEPEPAPEPNMPNIEAVCCGSPPPHSAAAEEEEETDDNSTHSYVCKFNGKSQRWECGDKEYKRDVLQQVIHAHDNKDGRRTIDQLKDFGITVYLTEHGNINYPILRKVVEHASKSKANGSKNARCFLYKDENGRLYNLTLNNGSGGLAGSWQSTNTSFSGLQALVALTILSRVLPCYDDAGTYIYPGYLSLIVGIILSEEISYAWLNCSMFVTGTPSVAAHTIISNFDSDWPRKLALFVLTLAGLSDLVDANGQKYLTLVGVAMSISILAANLGSRAWHFMNWKTLGQGRTVVPIMSYMLAVFTGLLLPYIGFGKIQAGRKSAIQLIALNSLTVAIVFVLSGVEKVQQFLVNGSENCNQDNANITVGIWIALTSITCIFAAQKIKPVIQDPSEDTDPILIEDQTSPVGYKVPNFPDFKIDPILFSGDGLSCLSMKAVTAIGLIVGIGAGGLVVSSGLYNYMEHVDNYLS</sequence>
<comment type="caution">
    <text evidence="3">The sequence shown here is derived from an EMBL/GenBank/DDBJ whole genome shotgun (WGS) entry which is preliminary data.</text>
</comment>
<gene>
    <name evidence="3" type="ORF">HJC23_002602</name>
</gene>
<evidence type="ECO:0000256" key="1">
    <source>
        <dbReference type="SAM" id="MobiDB-lite"/>
    </source>
</evidence>
<keyword evidence="2" id="KW-1133">Transmembrane helix</keyword>
<keyword evidence="2" id="KW-0812">Transmembrane</keyword>